<dbReference type="EMBL" id="SOSA01000267">
    <property type="protein sequence ID" value="THC93403.1"/>
    <property type="molecule type" value="Genomic_DNA"/>
</dbReference>
<proteinExistence type="predicted"/>
<evidence type="ECO:0000313" key="1">
    <source>
        <dbReference type="EMBL" id="THC93403.1"/>
    </source>
</evidence>
<dbReference type="Proteomes" id="UP000308092">
    <property type="component" value="Unassembled WGS sequence"/>
</dbReference>
<evidence type="ECO:0000313" key="2">
    <source>
        <dbReference type="Proteomes" id="UP000308092"/>
    </source>
</evidence>
<organism evidence="1 2">
    <name type="scientific">Aspergillus tanneri</name>
    <dbReference type="NCBI Taxonomy" id="1220188"/>
    <lineage>
        <taxon>Eukaryota</taxon>
        <taxon>Fungi</taxon>
        <taxon>Dikarya</taxon>
        <taxon>Ascomycota</taxon>
        <taxon>Pezizomycotina</taxon>
        <taxon>Eurotiomycetes</taxon>
        <taxon>Eurotiomycetidae</taxon>
        <taxon>Eurotiales</taxon>
        <taxon>Aspergillaceae</taxon>
        <taxon>Aspergillus</taxon>
        <taxon>Aspergillus subgen. Circumdati</taxon>
    </lineage>
</organism>
<protein>
    <submittedName>
        <fullName evidence="1">Uncharacterized protein</fullName>
    </submittedName>
</protein>
<keyword evidence="2" id="KW-1185">Reference proteome</keyword>
<reference evidence="1 2" key="1">
    <citation type="submission" date="2019-03" db="EMBL/GenBank/DDBJ databases">
        <title>The genome sequence of a newly discovered highly antifungal drug resistant Aspergillus species, Aspergillus tanneri NIH 1004.</title>
        <authorList>
            <person name="Mounaud S."/>
            <person name="Singh I."/>
            <person name="Joardar V."/>
            <person name="Pakala S."/>
            <person name="Pakala S."/>
            <person name="Venepally P."/>
            <person name="Hoover J."/>
            <person name="Nierman W."/>
            <person name="Chung J."/>
            <person name="Losada L."/>
        </authorList>
    </citation>
    <scope>NUCLEOTIDE SEQUENCE [LARGE SCALE GENOMIC DNA]</scope>
    <source>
        <strain evidence="1 2">NIH1004</strain>
    </source>
</reference>
<dbReference type="AlphaFoldDB" id="A0A4S3JDS2"/>
<dbReference type="VEuPathDB" id="FungiDB:EYZ11_007129"/>
<sequence length="56" mass="6185">MDGSLVKELFQQEMGAGPMTILLSHQLQHPEPQHLHVTGKDLLPLPRKGVGEFQGI</sequence>
<gene>
    <name evidence="1" type="ORF">EYZ11_007129</name>
</gene>
<accession>A0A4S3JDS2</accession>
<name>A0A4S3JDS2_9EURO</name>
<comment type="caution">
    <text evidence="1">The sequence shown here is derived from an EMBL/GenBank/DDBJ whole genome shotgun (WGS) entry which is preliminary data.</text>
</comment>